<dbReference type="HAMAP" id="MF_01937">
    <property type="entry name" value="MenA_1"/>
    <property type="match status" value="1"/>
</dbReference>
<name>A0A8J2TQN5_9FLAO</name>
<dbReference type="Gene3D" id="1.10.357.140">
    <property type="entry name" value="UbiA prenyltransferase"/>
    <property type="match status" value="1"/>
</dbReference>
<feature type="transmembrane region" description="Helical" evidence="8">
    <location>
        <begin position="95"/>
        <end position="116"/>
    </location>
</feature>
<feature type="transmembrane region" description="Helical" evidence="8">
    <location>
        <begin position="39"/>
        <end position="59"/>
    </location>
</feature>
<comment type="pathway">
    <text evidence="8">Quinol/quinone metabolism; menaquinone biosynthesis; menaquinol from 1,4-dihydroxy-2-naphthoate: step 1/2.</text>
</comment>
<dbReference type="GO" id="GO:0046428">
    <property type="term" value="F:1,4-dihydroxy-2-naphthoate polyprenyltransferase activity"/>
    <property type="evidence" value="ECO:0007669"/>
    <property type="project" value="UniProtKB-UniRule"/>
</dbReference>
<feature type="transmembrane region" description="Helical" evidence="8">
    <location>
        <begin position="281"/>
        <end position="300"/>
    </location>
</feature>
<dbReference type="InterPro" id="IPR044878">
    <property type="entry name" value="UbiA_sf"/>
</dbReference>
<dbReference type="GO" id="GO:0005886">
    <property type="term" value="C:plasma membrane"/>
    <property type="evidence" value="ECO:0007669"/>
    <property type="project" value="UniProtKB-SubCell"/>
</dbReference>
<dbReference type="PANTHER" id="PTHR13929">
    <property type="entry name" value="1,4-DIHYDROXY-2-NAPHTHOATE OCTAPRENYLTRANSFERASE"/>
    <property type="match status" value="1"/>
</dbReference>
<dbReference type="NCBIfam" id="TIGR00751">
    <property type="entry name" value="menA"/>
    <property type="match status" value="1"/>
</dbReference>
<dbReference type="PROSITE" id="PS51257">
    <property type="entry name" value="PROKAR_LIPOPROTEIN"/>
    <property type="match status" value="1"/>
</dbReference>
<feature type="transmembrane region" description="Helical" evidence="8">
    <location>
        <begin position="122"/>
        <end position="142"/>
    </location>
</feature>
<evidence type="ECO:0000313" key="11">
    <source>
        <dbReference type="Proteomes" id="UP000598120"/>
    </source>
</evidence>
<sequence>MIKDIKPWLSAFRLRTLPLSVSGIILGSCFAFYNGFFNWIVFLLAILTTIALQILSNLANDLGDSEKGTDNEHRVGPERAVQSGKITSDQMFEAVKMNIIIVIILAFLLVYCAFGVRHFLYAVLFLALAGISIYSAVSYTMGNSAYGYKGLGDLFVLIFFGFVSVVGTYFLHTMQLDHVLVLPALTLGLLSVGVLNLNNMRDIDSDKMSNKMTLAVKMGKKGAKIYHVILIAGAIIISLIFSILYYTSLWNFLFLVTYIPLILHIKHIIKAKQPNDFDSQLKVLALTTFVFSLLLGIGYIL</sequence>
<keyword evidence="6 8" id="KW-1133">Transmembrane helix</keyword>
<keyword evidence="5 8" id="KW-0812">Transmembrane</keyword>
<evidence type="ECO:0000313" key="10">
    <source>
        <dbReference type="EMBL" id="GFZ85745.1"/>
    </source>
</evidence>
<dbReference type="InterPro" id="IPR026046">
    <property type="entry name" value="UBIAD1"/>
</dbReference>
<dbReference type="Proteomes" id="UP000598120">
    <property type="component" value="Unassembled WGS sequence"/>
</dbReference>
<evidence type="ECO:0000256" key="6">
    <source>
        <dbReference type="ARBA" id="ARBA00022989"/>
    </source>
</evidence>
<dbReference type="RefSeq" id="WP_308419848.1">
    <property type="nucleotide sequence ID" value="NZ_BMIC01000002.1"/>
</dbReference>
<evidence type="ECO:0000256" key="1">
    <source>
        <dbReference type="ARBA" id="ARBA00004141"/>
    </source>
</evidence>
<comment type="subcellular location">
    <subcellularLocation>
        <location evidence="8">Cell membrane</location>
        <topology evidence="8">Multi-pass membrane protein</topology>
    </subcellularLocation>
    <subcellularLocation>
        <location evidence="1">Membrane</location>
        <topology evidence="1">Multi-pass membrane protein</topology>
    </subcellularLocation>
</comment>
<accession>A0A8J2TQN5</accession>
<feature type="transmembrane region" description="Helical" evidence="8">
    <location>
        <begin position="12"/>
        <end position="33"/>
    </location>
</feature>
<evidence type="ECO:0000256" key="4">
    <source>
        <dbReference type="ARBA" id="ARBA00022679"/>
    </source>
</evidence>
<evidence type="ECO:0000256" key="2">
    <source>
        <dbReference type="ARBA" id="ARBA00022428"/>
    </source>
</evidence>
<keyword evidence="3 8" id="KW-1003">Cell membrane</keyword>
<dbReference type="GO" id="GO:0009234">
    <property type="term" value="P:menaquinone biosynthetic process"/>
    <property type="evidence" value="ECO:0007669"/>
    <property type="project" value="UniProtKB-UniRule"/>
</dbReference>
<dbReference type="UniPathway" id="UPA00079">
    <property type="reaction ID" value="UER00168"/>
</dbReference>
<proteinExistence type="inferred from homology"/>
<evidence type="ECO:0000256" key="8">
    <source>
        <dbReference type="HAMAP-Rule" id="MF_01937"/>
    </source>
</evidence>
<comment type="function">
    <text evidence="8">Conversion of 1,4-dihydroxy-2-naphthoate (DHNA) to demethylmenaquinone (DMK).</text>
</comment>
<comment type="catalytic activity">
    <reaction evidence="8">
        <text>an all-trans-polyprenyl diphosphate + 1,4-dihydroxy-2-naphthoate + H(+) = a 2-demethylmenaquinol + CO2 + diphosphate</text>
        <dbReference type="Rhea" id="RHEA:26478"/>
        <dbReference type="Rhea" id="RHEA-COMP:9563"/>
        <dbReference type="Rhea" id="RHEA-COMP:9564"/>
        <dbReference type="ChEBI" id="CHEBI:11173"/>
        <dbReference type="ChEBI" id="CHEBI:15378"/>
        <dbReference type="ChEBI" id="CHEBI:16526"/>
        <dbReference type="ChEBI" id="CHEBI:33019"/>
        <dbReference type="ChEBI" id="CHEBI:55437"/>
        <dbReference type="ChEBI" id="CHEBI:58914"/>
        <dbReference type="EC" id="2.5.1.74"/>
    </reaction>
</comment>
<comment type="caution">
    <text evidence="10">The sequence shown here is derived from an EMBL/GenBank/DDBJ whole genome shotgun (WGS) entry which is preliminary data.</text>
</comment>
<keyword evidence="2 8" id="KW-0474">Menaquinone biosynthesis</keyword>
<gene>
    <name evidence="8 10" type="primary">menA</name>
    <name evidence="10" type="ORF">GCM10011531_16310</name>
</gene>
<dbReference type="Pfam" id="PF01040">
    <property type="entry name" value="UbiA"/>
    <property type="match status" value="1"/>
</dbReference>
<reference evidence="10 11" key="1">
    <citation type="journal article" date="2014" name="Int. J. Syst. Evol. Microbiol.">
        <title>Complete genome sequence of Corynebacterium casei LMG S-19264T (=DSM 44701T), isolated from a smear-ripened cheese.</title>
        <authorList>
            <consortium name="US DOE Joint Genome Institute (JGI-PGF)"/>
            <person name="Walter F."/>
            <person name="Albersmeier A."/>
            <person name="Kalinowski J."/>
            <person name="Ruckert C."/>
        </authorList>
    </citation>
    <scope>NUCLEOTIDE SEQUENCE [LARGE SCALE GENOMIC DNA]</scope>
    <source>
        <strain evidence="10 11">CGMCC 1.15295</strain>
    </source>
</reference>
<feature type="transmembrane region" description="Helical" evidence="8">
    <location>
        <begin position="154"/>
        <end position="172"/>
    </location>
</feature>
<feature type="transmembrane region" description="Helical" evidence="8">
    <location>
        <begin position="178"/>
        <end position="198"/>
    </location>
</feature>
<evidence type="ECO:0000256" key="9">
    <source>
        <dbReference type="NCBIfam" id="TIGR00751"/>
    </source>
</evidence>
<dbReference type="CDD" id="cd13962">
    <property type="entry name" value="PT_UbiA_UBIAD1"/>
    <property type="match status" value="1"/>
</dbReference>
<evidence type="ECO:0000256" key="5">
    <source>
        <dbReference type="ARBA" id="ARBA00022692"/>
    </source>
</evidence>
<comment type="similarity">
    <text evidence="8">Belongs to the MenA family. Type 1 subfamily.</text>
</comment>
<dbReference type="EMBL" id="BMIC01000002">
    <property type="protein sequence ID" value="GFZ85745.1"/>
    <property type="molecule type" value="Genomic_DNA"/>
</dbReference>
<protein>
    <recommendedName>
        <fullName evidence="8 9">1,4-dihydroxy-2-naphthoate octaprenyltransferase</fullName>
        <shortName evidence="8">DHNA-octaprenyltransferase</shortName>
        <ecNumber evidence="8 9">2.5.1.74</ecNumber>
    </recommendedName>
</protein>
<feature type="transmembrane region" description="Helical" evidence="8">
    <location>
        <begin position="252"/>
        <end position="269"/>
    </location>
</feature>
<keyword evidence="4 8" id="KW-0808">Transferase</keyword>
<dbReference type="InterPro" id="IPR000537">
    <property type="entry name" value="UbiA_prenyltransferase"/>
</dbReference>
<feature type="transmembrane region" description="Helical" evidence="8">
    <location>
        <begin position="225"/>
        <end position="246"/>
    </location>
</feature>
<dbReference type="InterPro" id="IPR004657">
    <property type="entry name" value="MenA"/>
</dbReference>
<keyword evidence="7 8" id="KW-0472">Membrane</keyword>
<organism evidence="10 11">
    <name type="scientific">Aquaticitalea lipolytica</name>
    <dbReference type="NCBI Taxonomy" id="1247562"/>
    <lineage>
        <taxon>Bacteria</taxon>
        <taxon>Pseudomonadati</taxon>
        <taxon>Bacteroidota</taxon>
        <taxon>Flavobacteriia</taxon>
        <taxon>Flavobacteriales</taxon>
        <taxon>Flavobacteriaceae</taxon>
        <taxon>Aquaticitalea</taxon>
    </lineage>
</organism>
<evidence type="ECO:0000256" key="3">
    <source>
        <dbReference type="ARBA" id="ARBA00022475"/>
    </source>
</evidence>
<dbReference type="GO" id="GO:0042371">
    <property type="term" value="P:vitamin K biosynthetic process"/>
    <property type="evidence" value="ECO:0007669"/>
    <property type="project" value="TreeGrafter"/>
</dbReference>
<dbReference type="PANTHER" id="PTHR13929:SF0">
    <property type="entry name" value="UBIA PRENYLTRANSFERASE DOMAIN-CONTAINING PROTEIN 1"/>
    <property type="match status" value="1"/>
</dbReference>
<evidence type="ECO:0000256" key="7">
    <source>
        <dbReference type="ARBA" id="ARBA00023136"/>
    </source>
</evidence>
<dbReference type="AlphaFoldDB" id="A0A8J2TQN5"/>
<keyword evidence="11" id="KW-1185">Reference proteome</keyword>
<dbReference type="PIRSF" id="PIRSF005355">
    <property type="entry name" value="UBIAD1"/>
    <property type="match status" value="1"/>
</dbReference>
<dbReference type="EC" id="2.5.1.74" evidence="8 9"/>